<dbReference type="PRINTS" id="PR01576">
    <property type="entry name" value="PDEFORMYLASE"/>
</dbReference>
<comment type="catalytic activity">
    <reaction evidence="6">
        <text>N-terminal N-formyl-L-methionyl-[peptide] + H2O = N-terminal L-methionyl-[peptide] + formate</text>
        <dbReference type="Rhea" id="RHEA:24420"/>
        <dbReference type="Rhea" id="RHEA-COMP:10639"/>
        <dbReference type="Rhea" id="RHEA-COMP:10640"/>
        <dbReference type="ChEBI" id="CHEBI:15377"/>
        <dbReference type="ChEBI" id="CHEBI:15740"/>
        <dbReference type="ChEBI" id="CHEBI:49298"/>
        <dbReference type="ChEBI" id="CHEBI:64731"/>
        <dbReference type="EC" id="3.5.1.88"/>
    </reaction>
</comment>
<dbReference type="OrthoDB" id="9804313at2"/>
<comment type="cofactor">
    <cofactor evidence="6">
        <name>Fe(2+)</name>
        <dbReference type="ChEBI" id="CHEBI:29033"/>
    </cofactor>
    <text evidence="6">Binds 1 Fe(2+) ion.</text>
</comment>
<keyword evidence="2 6" id="KW-0479">Metal-binding</keyword>
<accession>A0A3Q9L0Z9</accession>
<evidence type="ECO:0000313" key="10">
    <source>
        <dbReference type="Proteomes" id="UP000501753"/>
    </source>
</evidence>
<feature type="binding site" evidence="6">
    <location>
        <position position="136"/>
    </location>
    <ligand>
        <name>Fe cation</name>
        <dbReference type="ChEBI" id="CHEBI:24875"/>
    </ligand>
</feature>
<keyword evidence="4 6" id="KW-0648">Protein biosynthesis</keyword>
<dbReference type="Proteomes" id="UP000271291">
    <property type="component" value="Chromosome"/>
</dbReference>
<dbReference type="Proteomes" id="UP000501753">
    <property type="component" value="Chromosome"/>
</dbReference>
<feature type="binding site" evidence="6">
    <location>
        <position position="182"/>
    </location>
    <ligand>
        <name>Fe cation</name>
        <dbReference type="ChEBI" id="CHEBI:24875"/>
    </ligand>
</feature>
<dbReference type="InterPro" id="IPR023635">
    <property type="entry name" value="Peptide_deformylase"/>
</dbReference>
<evidence type="ECO:0000313" key="7">
    <source>
        <dbReference type="EMBL" id="AZS90180.1"/>
    </source>
</evidence>
<dbReference type="NCBIfam" id="NF001159">
    <property type="entry name" value="PRK00150.1-3"/>
    <property type="match status" value="1"/>
</dbReference>
<dbReference type="GO" id="GO:0006412">
    <property type="term" value="P:translation"/>
    <property type="evidence" value="ECO:0007669"/>
    <property type="project" value="UniProtKB-UniRule"/>
</dbReference>
<dbReference type="EC" id="3.5.1.88" evidence="6"/>
<dbReference type="HAMAP" id="MF_00163">
    <property type="entry name" value="Pep_deformylase"/>
    <property type="match status" value="1"/>
</dbReference>
<evidence type="ECO:0000313" key="8">
    <source>
        <dbReference type="EMBL" id="QCN90402.1"/>
    </source>
</evidence>
<evidence type="ECO:0000256" key="5">
    <source>
        <dbReference type="ARBA" id="ARBA00023004"/>
    </source>
</evidence>
<dbReference type="CDD" id="cd00487">
    <property type="entry name" value="Pep_deformylase"/>
    <property type="match status" value="1"/>
</dbReference>
<evidence type="ECO:0000256" key="1">
    <source>
        <dbReference type="ARBA" id="ARBA00010759"/>
    </source>
</evidence>
<keyword evidence="10" id="KW-1185">Reference proteome</keyword>
<reference evidence="8 10" key="1">
    <citation type="submission" date="2018-04" db="EMBL/GenBank/DDBJ databases">
        <title>Complete genome sequences of Streptomyces griseoviridis K61 and characterization of antagonistic properties of biological control agents.</title>
        <authorList>
            <person name="Mariita R.M."/>
            <person name="Sello J.K."/>
        </authorList>
    </citation>
    <scope>NUCLEOTIDE SEQUENCE [LARGE SCALE GENOMIC DNA]</scope>
    <source>
        <strain evidence="8 10">K61</strain>
    </source>
</reference>
<dbReference type="Gene3D" id="3.90.45.10">
    <property type="entry name" value="Peptide deformylase"/>
    <property type="match status" value="1"/>
</dbReference>
<reference evidence="7 9" key="2">
    <citation type="submission" date="2018-12" db="EMBL/GenBank/DDBJ databases">
        <title>Streptomyces griseoviridis F1-27 complete genome.</title>
        <authorList>
            <person name="Mariita R.M."/>
            <person name="Sello J.K."/>
        </authorList>
    </citation>
    <scope>NUCLEOTIDE SEQUENCE [LARGE SCALE GENOMIC DNA]</scope>
    <source>
        <strain evidence="7 9">F1-27</strain>
    </source>
</reference>
<evidence type="ECO:0000256" key="4">
    <source>
        <dbReference type="ARBA" id="ARBA00022917"/>
    </source>
</evidence>
<evidence type="ECO:0000256" key="6">
    <source>
        <dbReference type="HAMAP-Rule" id="MF_00163"/>
    </source>
</evidence>
<feature type="binding site" evidence="6">
    <location>
        <position position="178"/>
    </location>
    <ligand>
        <name>Fe cation</name>
        <dbReference type="ChEBI" id="CHEBI:24875"/>
    </ligand>
</feature>
<dbReference type="PANTHER" id="PTHR10458">
    <property type="entry name" value="PEPTIDE DEFORMYLASE"/>
    <property type="match status" value="1"/>
</dbReference>
<gene>
    <name evidence="6 7" type="primary">def</name>
    <name evidence="8" type="ORF">DDJ31_05550</name>
    <name evidence="7" type="ORF">ELQ87_33715</name>
</gene>
<dbReference type="AlphaFoldDB" id="A0A3Q9L0Z9"/>
<protein>
    <recommendedName>
        <fullName evidence="6">Peptide deformylase</fullName>
        <shortName evidence="6">PDF</shortName>
        <ecNumber evidence="6">3.5.1.88</ecNumber>
    </recommendedName>
    <alternativeName>
        <fullName evidence="6">Polypeptide deformylase</fullName>
    </alternativeName>
</protein>
<dbReference type="FunFam" id="3.90.45.10:FF:000004">
    <property type="entry name" value="Peptide deformylase"/>
    <property type="match status" value="1"/>
</dbReference>
<dbReference type="InterPro" id="IPR036821">
    <property type="entry name" value="Peptide_deformylase_sf"/>
</dbReference>
<dbReference type="NCBIfam" id="TIGR00079">
    <property type="entry name" value="pept_deformyl"/>
    <property type="match status" value="1"/>
</dbReference>
<dbReference type="SUPFAM" id="SSF56420">
    <property type="entry name" value="Peptide deformylase"/>
    <property type="match status" value="1"/>
</dbReference>
<proteinExistence type="inferred from homology"/>
<sequence length="216" mass="23229">MWTSAYRDLFILQNPGPGCAAGVGREDRTLAGMRHGPIPGAHGRVRPLTLLGDPLLRTPCAEVTDFGPELAELVEDLFATMYAARGVGLAANQIGASPRVFVFDCPDDEEVRHLGHVVNPRLVTADGVVVRGPEGCLSLPGLEAGTERHDHAVVEGFTVTGEPVTIHGTGFFARCLQHECEHLAGGVYADRLTGWRRRRHARQVARAAWSRGRAGG</sequence>
<keyword evidence="5 6" id="KW-0408">Iron</keyword>
<organism evidence="7 9">
    <name type="scientific">Streptomyces griseoviridis</name>
    <dbReference type="NCBI Taxonomy" id="45398"/>
    <lineage>
        <taxon>Bacteria</taxon>
        <taxon>Bacillati</taxon>
        <taxon>Actinomycetota</taxon>
        <taxon>Actinomycetes</taxon>
        <taxon>Kitasatosporales</taxon>
        <taxon>Streptomycetaceae</taxon>
        <taxon>Streptomyces</taxon>
    </lineage>
</organism>
<dbReference type="PANTHER" id="PTHR10458:SF2">
    <property type="entry name" value="PEPTIDE DEFORMYLASE, MITOCHONDRIAL"/>
    <property type="match status" value="1"/>
</dbReference>
<comment type="function">
    <text evidence="6">Removes the formyl group from the N-terminal Met of newly synthesized proteins. Requires at least a dipeptide for an efficient rate of reaction. N-terminal L-methionine is a prerequisite for activity but the enzyme has broad specificity at other positions.</text>
</comment>
<dbReference type="Pfam" id="PF01327">
    <property type="entry name" value="Pep_deformylase"/>
    <property type="match status" value="1"/>
</dbReference>
<dbReference type="KEGG" id="sgd:ELQ87_33715"/>
<evidence type="ECO:0000313" key="9">
    <source>
        <dbReference type="Proteomes" id="UP000271291"/>
    </source>
</evidence>
<dbReference type="EMBL" id="CP029078">
    <property type="protein sequence ID" value="QCN90402.1"/>
    <property type="molecule type" value="Genomic_DNA"/>
</dbReference>
<feature type="active site" evidence="6">
    <location>
        <position position="179"/>
    </location>
</feature>
<keyword evidence="3 6" id="KW-0378">Hydrolase</keyword>
<evidence type="ECO:0000256" key="3">
    <source>
        <dbReference type="ARBA" id="ARBA00022801"/>
    </source>
</evidence>
<name>A0A3Q9L0Z9_STRGD</name>
<dbReference type="GO" id="GO:0042586">
    <property type="term" value="F:peptide deformylase activity"/>
    <property type="evidence" value="ECO:0007669"/>
    <property type="project" value="UniProtKB-UniRule"/>
</dbReference>
<comment type="similarity">
    <text evidence="1 6">Belongs to the polypeptide deformylase family.</text>
</comment>
<dbReference type="GO" id="GO:0046872">
    <property type="term" value="F:metal ion binding"/>
    <property type="evidence" value="ECO:0007669"/>
    <property type="project" value="UniProtKB-KW"/>
</dbReference>
<dbReference type="EMBL" id="CP034687">
    <property type="protein sequence ID" value="AZS90180.1"/>
    <property type="molecule type" value="Genomic_DNA"/>
</dbReference>
<evidence type="ECO:0000256" key="2">
    <source>
        <dbReference type="ARBA" id="ARBA00022723"/>
    </source>
</evidence>